<evidence type="ECO:0000256" key="7">
    <source>
        <dbReference type="RuleBase" id="RU003567"/>
    </source>
</evidence>
<dbReference type="Proteomes" id="UP001240150">
    <property type="component" value="Chromosome"/>
</dbReference>
<keyword evidence="4 5" id="KW-0720">Serine protease</keyword>
<dbReference type="PROSITE" id="PS00381">
    <property type="entry name" value="CLP_PROTEASE_SER"/>
    <property type="match status" value="1"/>
</dbReference>
<sequence>MSQYTIPTVVEKTPSGERAFDVYSRLLADRIIFLGTEIDDGVANVVIAQLIHLESSGEQEIGLYINSPGGSFSALTAIYDTMNFVRCDIATICVGQAASSAAALLAAGTPGKRSVLRHAKVTLHQMSSQARGTLPDLAVEAKEVARVRAEMDQILAEHTGHPATKIREDTDRKLALSAQDAVAYGLADRVITHREPRSYRLNAA</sequence>
<dbReference type="RefSeq" id="WP_284922033.1">
    <property type="nucleotide sequence ID" value="NZ_CP126980.1"/>
</dbReference>
<dbReference type="CDD" id="cd07017">
    <property type="entry name" value="S14_ClpP_2"/>
    <property type="match status" value="1"/>
</dbReference>
<evidence type="ECO:0000313" key="9">
    <source>
        <dbReference type="Proteomes" id="UP001240150"/>
    </source>
</evidence>
<name>A0ABY8WRH2_9ACTN</name>
<dbReference type="InterPro" id="IPR029045">
    <property type="entry name" value="ClpP/crotonase-like_dom_sf"/>
</dbReference>
<dbReference type="InterPro" id="IPR023562">
    <property type="entry name" value="ClpP/TepA"/>
</dbReference>
<dbReference type="EC" id="3.4.21.92" evidence="5"/>
<keyword evidence="9" id="KW-1185">Reference proteome</keyword>
<evidence type="ECO:0000256" key="4">
    <source>
        <dbReference type="ARBA" id="ARBA00022825"/>
    </source>
</evidence>
<protein>
    <recommendedName>
        <fullName evidence="5 7">ATP-dependent Clp protease proteolytic subunit</fullName>
        <ecNumber evidence="5">3.4.21.92</ecNumber>
    </recommendedName>
    <alternativeName>
        <fullName evidence="5">Endopeptidase Clp</fullName>
    </alternativeName>
</protein>
<proteinExistence type="inferred from homology"/>
<dbReference type="GO" id="GO:0006508">
    <property type="term" value="P:proteolysis"/>
    <property type="evidence" value="ECO:0007669"/>
    <property type="project" value="UniProtKB-KW"/>
</dbReference>
<keyword evidence="3 5" id="KW-0378">Hydrolase</keyword>
<comment type="catalytic activity">
    <reaction evidence="5 6">
        <text>Hydrolysis of proteins to small peptides in the presence of ATP and magnesium. alpha-casein is the usual test substrate. In the absence of ATP, only oligopeptides shorter than five residues are hydrolyzed (such as succinyl-Leu-Tyr-|-NHMec, and Leu-Tyr-Leu-|-Tyr-Trp, in which cleavage of the -Tyr-|-Leu- and -Tyr-|-Trp bonds also occurs).</text>
        <dbReference type="EC" id="3.4.21.92"/>
    </reaction>
</comment>
<dbReference type="PRINTS" id="PR00127">
    <property type="entry name" value="CLPPROTEASEP"/>
</dbReference>
<accession>A0ABY8WRH2</accession>
<dbReference type="Gene3D" id="3.90.226.10">
    <property type="entry name" value="2-enoyl-CoA Hydratase, Chain A, domain 1"/>
    <property type="match status" value="1"/>
</dbReference>
<comment type="subcellular location">
    <subcellularLocation>
        <location evidence="5">Cytoplasm</location>
    </subcellularLocation>
</comment>
<dbReference type="Pfam" id="PF00574">
    <property type="entry name" value="CLP_protease"/>
    <property type="match status" value="1"/>
</dbReference>
<dbReference type="PANTHER" id="PTHR10381">
    <property type="entry name" value="ATP-DEPENDENT CLP PROTEASE PROTEOLYTIC SUBUNIT"/>
    <property type="match status" value="1"/>
</dbReference>
<dbReference type="InterPro" id="IPR001907">
    <property type="entry name" value="ClpP"/>
</dbReference>
<keyword evidence="5" id="KW-0963">Cytoplasm</keyword>
<evidence type="ECO:0000256" key="6">
    <source>
        <dbReference type="PROSITE-ProRule" id="PRU10085"/>
    </source>
</evidence>
<evidence type="ECO:0000256" key="1">
    <source>
        <dbReference type="ARBA" id="ARBA00007039"/>
    </source>
</evidence>
<keyword evidence="2 5" id="KW-0645">Protease</keyword>
<organism evidence="8 9">
    <name type="scientific">Actinoplanes oblitus</name>
    <dbReference type="NCBI Taxonomy" id="3040509"/>
    <lineage>
        <taxon>Bacteria</taxon>
        <taxon>Bacillati</taxon>
        <taxon>Actinomycetota</taxon>
        <taxon>Actinomycetes</taxon>
        <taxon>Micromonosporales</taxon>
        <taxon>Micromonosporaceae</taxon>
        <taxon>Actinoplanes</taxon>
    </lineage>
</organism>
<gene>
    <name evidence="5" type="primary">clpP</name>
    <name evidence="8" type="ORF">ACTOB_004217</name>
</gene>
<comment type="similarity">
    <text evidence="1 5 7">Belongs to the peptidase S14 family.</text>
</comment>
<feature type="active site" description="Nucleophile" evidence="5">
    <location>
        <position position="99"/>
    </location>
</feature>
<evidence type="ECO:0000256" key="5">
    <source>
        <dbReference type="HAMAP-Rule" id="MF_00444"/>
    </source>
</evidence>
<dbReference type="InterPro" id="IPR018215">
    <property type="entry name" value="ClpP_Ser_AS"/>
</dbReference>
<feature type="active site" evidence="5">
    <location>
        <position position="124"/>
    </location>
</feature>
<dbReference type="GO" id="GO:0008233">
    <property type="term" value="F:peptidase activity"/>
    <property type="evidence" value="ECO:0007669"/>
    <property type="project" value="UniProtKB-KW"/>
</dbReference>
<dbReference type="SUPFAM" id="SSF52096">
    <property type="entry name" value="ClpP/crotonase"/>
    <property type="match status" value="1"/>
</dbReference>
<evidence type="ECO:0000256" key="2">
    <source>
        <dbReference type="ARBA" id="ARBA00022670"/>
    </source>
</evidence>
<evidence type="ECO:0000313" key="8">
    <source>
        <dbReference type="EMBL" id="WIN00505.1"/>
    </source>
</evidence>
<feature type="active site" evidence="6">
    <location>
        <position position="99"/>
    </location>
</feature>
<dbReference type="HAMAP" id="MF_00444">
    <property type="entry name" value="ClpP"/>
    <property type="match status" value="1"/>
</dbReference>
<dbReference type="PANTHER" id="PTHR10381:SF26">
    <property type="entry name" value="ATP-DEPENDENT CLP PROTEASE PROTEOLYTIC SUBUNIT-LIKE-RELATED"/>
    <property type="match status" value="1"/>
</dbReference>
<comment type="function">
    <text evidence="5">Cleaves peptides in various proteins in a process that requires ATP hydrolysis. Has a chymotrypsin-like activity. Plays a major role in the degradation of misfolded proteins.</text>
</comment>
<evidence type="ECO:0000256" key="3">
    <source>
        <dbReference type="ARBA" id="ARBA00022801"/>
    </source>
</evidence>
<reference evidence="8 9" key="1">
    <citation type="submission" date="2023-06" db="EMBL/GenBank/DDBJ databases">
        <authorList>
            <person name="Yushchuk O."/>
            <person name="Binda E."/>
            <person name="Ruckert-Reed C."/>
            <person name="Fedorenko V."/>
            <person name="Kalinowski J."/>
            <person name="Marinelli F."/>
        </authorList>
    </citation>
    <scope>NUCLEOTIDE SEQUENCE [LARGE SCALE GENOMIC DNA]</scope>
    <source>
        <strain evidence="8 9">NRRL 3884</strain>
    </source>
</reference>
<dbReference type="NCBIfam" id="NF009205">
    <property type="entry name" value="PRK12553.1"/>
    <property type="match status" value="1"/>
</dbReference>
<dbReference type="EMBL" id="CP126980">
    <property type="protein sequence ID" value="WIN00505.1"/>
    <property type="molecule type" value="Genomic_DNA"/>
</dbReference>
<comment type="subunit">
    <text evidence="5">Fourteen ClpP subunits assemble into 2 heptameric rings which stack back to back to give a disk-like structure with a central cavity, resembling the structure of eukaryotic proteasomes.</text>
</comment>